<comment type="caution">
    <text evidence="3">The sequence shown here is derived from an EMBL/GenBank/DDBJ whole genome shotgun (WGS) entry which is preliminary data.</text>
</comment>
<dbReference type="AlphaFoldDB" id="A0A084IKW2"/>
<dbReference type="EMBL" id="APNK01000013">
    <property type="protein sequence ID" value="KEZ77346.1"/>
    <property type="molecule type" value="Genomic_DNA"/>
</dbReference>
<dbReference type="GO" id="GO:0016757">
    <property type="term" value="F:glycosyltransferase activity"/>
    <property type="evidence" value="ECO:0007669"/>
    <property type="project" value="UniProtKB-KW"/>
</dbReference>
<evidence type="ECO:0000256" key="2">
    <source>
        <dbReference type="ARBA" id="ARBA00022679"/>
    </source>
</evidence>
<dbReference type="PATRIC" id="fig|1304275.5.peg.2033"/>
<gene>
    <name evidence="3" type="ORF">C41B8_09968</name>
</gene>
<dbReference type="PANTHER" id="PTHR12526">
    <property type="entry name" value="GLYCOSYLTRANSFERASE"/>
    <property type="match status" value="1"/>
</dbReference>
<reference evidence="3 4" key="1">
    <citation type="submission" date="2013-03" db="EMBL/GenBank/DDBJ databases">
        <title>Salinisphaera hydrothermalis C41B8 Genome Sequencing.</title>
        <authorList>
            <person name="Li C."/>
            <person name="Lai Q."/>
            <person name="Shao Z."/>
        </authorList>
    </citation>
    <scope>NUCLEOTIDE SEQUENCE [LARGE SCALE GENOMIC DNA]</scope>
    <source>
        <strain evidence="3 4">C41B8</strain>
    </source>
</reference>
<evidence type="ECO:0000313" key="3">
    <source>
        <dbReference type="EMBL" id="KEZ77346.1"/>
    </source>
</evidence>
<proteinExistence type="predicted"/>
<dbReference type="STRING" id="1304275.C41B8_09968"/>
<dbReference type="RefSeq" id="WP_037337372.1">
    <property type="nucleotide sequence ID" value="NZ_APNK01000013.1"/>
</dbReference>
<evidence type="ECO:0000313" key="4">
    <source>
        <dbReference type="Proteomes" id="UP000028302"/>
    </source>
</evidence>
<keyword evidence="4" id="KW-1185">Reference proteome</keyword>
<dbReference type="SUPFAM" id="SSF53756">
    <property type="entry name" value="UDP-Glycosyltransferase/glycogen phosphorylase"/>
    <property type="match status" value="1"/>
</dbReference>
<keyword evidence="2 3" id="KW-0808">Transferase</keyword>
<name>A0A084IKW2_SALHC</name>
<dbReference type="Pfam" id="PF13692">
    <property type="entry name" value="Glyco_trans_1_4"/>
    <property type="match status" value="1"/>
</dbReference>
<organism evidence="3 4">
    <name type="scientific">Salinisphaera hydrothermalis (strain C41B8)</name>
    <dbReference type="NCBI Taxonomy" id="1304275"/>
    <lineage>
        <taxon>Bacteria</taxon>
        <taxon>Pseudomonadati</taxon>
        <taxon>Pseudomonadota</taxon>
        <taxon>Gammaproteobacteria</taxon>
        <taxon>Salinisphaerales</taxon>
        <taxon>Salinisphaeraceae</taxon>
        <taxon>Salinisphaera</taxon>
    </lineage>
</organism>
<dbReference type="Proteomes" id="UP000028302">
    <property type="component" value="Unassembled WGS sequence"/>
</dbReference>
<accession>A0A084IKW2</accession>
<keyword evidence="1" id="KW-0328">Glycosyltransferase</keyword>
<evidence type="ECO:0000256" key="1">
    <source>
        <dbReference type="ARBA" id="ARBA00022676"/>
    </source>
</evidence>
<dbReference type="PANTHER" id="PTHR12526:SF510">
    <property type="entry name" value="D-INOSITOL 3-PHOSPHATE GLYCOSYLTRANSFERASE"/>
    <property type="match status" value="1"/>
</dbReference>
<sequence>MSRICHLNLARGYRGGERQTELLIRELARRGVAQRLIARRGQPLAERLVDLSDLEIVPVRKPFAMRVTSVRGAVLHAHETRAAQLAWWRWRVAGTPYIVTRRIGKRPSANVVTRAIYRDAAACVGVAGSVAREIADYAQRDVATIYSALSDLPVDRGRSQALRKRWGDAFVVLNVAALVDAQKGQSHLIEVARRAASERPGMHFVLAGAGRDRTAFERQARGLANIEFAGFVDNVGDYLAAADAFVLPSRHEGIGGAALDAMRAGLPVVASAVDGLPEFVDDGRNGLLVPPGDENTLFNALIRLRDEPELARALGAAGQSTAARFSVARMADAYQALYARIADV</sequence>
<protein>
    <submittedName>
        <fullName evidence="3">Group 1 glycosyl transferase</fullName>
    </submittedName>
</protein>
<dbReference type="OrthoDB" id="9062832at2"/>
<dbReference type="CDD" id="cd03801">
    <property type="entry name" value="GT4_PimA-like"/>
    <property type="match status" value="1"/>
</dbReference>
<dbReference type="Gene3D" id="3.40.50.2000">
    <property type="entry name" value="Glycogen Phosphorylase B"/>
    <property type="match status" value="2"/>
</dbReference>
<dbReference type="eggNOG" id="COG0438">
    <property type="taxonomic scope" value="Bacteria"/>
</dbReference>